<feature type="compositionally biased region" description="Low complexity" evidence="1">
    <location>
        <begin position="141"/>
        <end position="160"/>
    </location>
</feature>
<evidence type="ECO:0000313" key="4">
    <source>
        <dbReference type="Proteomes" id="UP001458415"/>
    </source>
</evidence>
<accession>A0ABV1W130</accession>
<proteinExistence type="predicted"/>
<dbReference type="Proteomes" id="UP001458415">
    <property type="component" value="Unassembled WGS sequence"/>
</dbReference>
<dbReference type="InterPro" id="IPR003346">
    <property type="entry name" value="Transposase_20"/>
</dbReference>
<evidence type="ECO:0000256" key="1">
    <source>
        <dbReference type="SAM" id="MobiDB-lite"/>
    </source>
</evidence>
<gene>
    <name evidence="3" type="ORF">ABT317_12970</name>
</gene>
<reference evidence="3 4" key="1">
    <citation type="submission" date="2024-06" db="EMBL/GenBank/DDBJ databases">
        <title>The Natural Products Discovery Center: Release of the First 8490 Sequenced Strains for Exploring Actinobacteria Biosynthetic Diversity.</title>
        <authorList>
            <person name="Kalkreuter E."/>
            <person name="Kautsar S.A."/>
            <person name="Yang D."/>
            <person name="Bader C.D."/>
            <person name="Teijaro C.N."/>
            <person name="Fluegel L."/>
            <person name="Davis C.M."/>
            <person name="Simpson J.R."/>
            <person name="Lauterbach L."/>
            <person name="Steele A.D."/>
            <person name="Gui C."/>
            <person name="Meng S."/>
            <person name="Li G."/>
            <person name="Viehrig K."/>
            <person name="Ye F."/>
            <person name="Su P."/>
            <person name="Kiefer A.F."/>
            <person name="Nichols A."/>
            <person name="Cepeda A.J."/>
            <person name="Yan W."/>
            <person name="Fan B."/>
            <person name="Jiang Y."/>
            <person name="Adhikari A."/>
            <person name="Zheng C.-J."/>
            <person name="Schuster L."/>
            <person name="Cowan T.M."/>
            <person name="Smanski M.J."/>
            <person name="Chevrette M.G."/>
            <person name="De Carvalho L.P.S."/>
            <person name="Shen B."/>
        </authorList>
    </citation>
    <scope>NUCLEOTIDE SEQUENCE [LARGE SCALE GENOMIC DNA]</scope>
    <source>
        <strain evidence="3 4">NPDC000634</strain>
    </source>
</reference>
<dbReference type="Pfam" id="PF02371">
    <property type="entry name" value="Transposase_20"/>
    <property type="match status" value="1"/>
</dbReference>
<evidence type="ECO:0000313" key="3">
    <source>
        <dbReference type="EMBL" id="MER6977901.1"/>
    </source>
</evidence>
<evidence type="ECO:0000259" key="2">
    <source>
        <dbReference type="Pfam" id="PF02371"/>
    </source>
</evidence>
<name>A0ABV1W130_9ACTN</name>
<feature type="region of interest" description="Disordered" evidence="1">
    <location>
        <begin position="138"/>
        <end position="177"/>
    </location>
</feature>
<feature type="domain" description="Transposase IS116/IS110/IS902 C-terminal" evidence="2">
    <location>
        <begin position="25"/>
        <end position="95"/>
    </location>
</feature>
<organism evidence="3 4">
    <name type="scientific">Streptomyces carpinensis</name>
    <dbReference type="NCBI Taxonomy" id="66369"/>
    <lineage>
        <taxon>Bacteria</taxon>
        <taxon>Bacillati</taxon>
        <taxon>Actinomycetota</taxon>
        <taxon>Actinomycetes</taxon>
        <taxon>Kitasatosporales</taxon>
        <taxon>Streptomycetaceae</taxon>
        <taxon>Streptomyces</taxon>
    </lineage>
</organism>
<comment type="caution">
    <text evidence="3">The sequence shown here is derived from an EMBL/GenBank/DDBJ whole genome shotgun (WGS) entry which is preliminary data.</text>
</comment>
<sequence>MESFEKRPDAEIITGFPEFCALSGARGFAGIGDDRSGFADAKGLRAHAGSAPIARASGKSVAVLARRVQNQRLAGVGYVWAFAAMAHSEGARAHYPGDPEDSPQSRQAVLSAPAEWGVIGLNGCWGWVGTDRSGPRGRRWSCCSTRTSPPTTTSGVRPTGCGKRRRSGVRCSPERPVPTRIQVLARNPGRRAVFRCAARPGRG</sequence>
<dbReference type="EMBL" id="JBEPCU010000172">
    <property type="protein sequence ID" value="MER6977901.1"/>
    <property type="molecule type" value="Genomic_DNA"/>
</dbReference>
<keyword evidence="4" id="KW-1185">Reference proteome</keyword>
<protein>
    <submittedName>
        <fullName evidence="3">Transposase</fullName>
    </submittedName>
</protein>